<proteinExistence type="predicted"/>
<dbReference type="SUPFAM" id="SSF55676">
    <property type="entry name" value="CytB endotoxin-like"/>
    <property type="match status" value="1"/>
</dbReference>
<protein>
    <submittedName>
        <fullName evidence="1">Uncharacterized protein</fullName>
    </submittedName>
</protein>
<dbReference type="EMBL" id="JBAHYK010003020">
    <property type="protein sequence ID" value="KAL0564057.1"/>
    <property type="molecule type" value="Genomic_DNA"/>
</dbReference>
<comment type="caution">
    <text evidence="1">The sequence shown here is derived from an EMBL/GenBank/DDBJ whole genome shotgun (WGS) entry which is preliminary data.</text>
</comment>
<evidence type="ECO:0000313" key="1">
    <source>
        <dbReference type="EMBL" id="KAL0564057.1"/>
    </source>
</evidence>
<evidence type="ECO:0000313" key="2">
    <source>
        <dbReference type="Proteomes" id="UP001465976"/>
    </source>
</evidence>
<dbReference type="InterPro" id="IPR035918">
    <property type="entry name" value="CytB_endotoxin-like_sf"/>
</dbReference>
<name>A0ABR3EMD8_9AGAR</name>
<dbReference type="Gene3D" id="3.40.198.10">
    <property type="entry name" value="Delta-endotoxin CytB-like"/>
    <property type="match status" value="1"/>
</dbReference>
<keyword evidence="2" id="KW-1185">Reference proteome</keyword>
<organism evidence="1 2">
    <name type="scientific">Marasmius crinis-equi</name>
    <dbReference type="NCBI Taxonomy" id="585013"/>
    <lineage>
        <taxon>Eukaryota</taxon>
        <taxon>Fungi</taxon>
        <taxon>Dikarya</taxon>
        <taxon>Basidiomycota</taxon>
        <taxon>Agaricomycotina</taxon>
        <taxon>Agaricomycetes</taxon>
        <taxon>Agaricomycetidae</taxon>
        <taxon>Agaricales</taxon>
        <taxon>Marasmiineae</taxon>
        <taxon>Marasmiaceae</taxon>
        <taxon>Marasmius</taxon>
    </lineage>
</organism>
<accession>A0ABR3EMD8</accession>
<sequence>MTSKELPHNHFNHIFQLPPPLITPALEVSQYAGHFLAEEPKAFRWTEFLSSIQRFPGNNLAMLEFRSESINQHTTTIETAIDDIANLLVSGQGRVIELRNALEKILTDSNKVDPTGSGWQYRVHFAFVAEEEVEAPVVFHSLLATIRLEVEGGEESSWWNLQSGTLANLSVVIDVVELVIPEGFKDPMEVASYAEGTS</sequence>
<reference evidence="1 2" key="1">
    <citation type="submission" date="2024-02" db="EMBL/GenBank/DDBJ databases">
        <title>A draft genome for the cacao thread blight pathogen Marasmius crinis-equi.</title>
        <authorList>
            <person name="Cohen S.P."/>
            <person name="Baruah I.K."/>
            <person name="Amoako-Attah I."/>
            <person name="Bukari Y."/>
            <person name="Meinhardt L.W."/>
            <person name="Bailey B.A."/>
        </authorList>
    </citation>
    <scope>NUCLEOTIDE SEQUENCE [LARGE SCALE GENOMIC DNA]</scope>
    <source>
        <strain evidence="1 2">GH-76</strain>
    </source>
</reference>
<gene>
    <name evidence="1" type="ORF">V5O48_017999</name>
</gene>
<dbReference type="Proteomes" id="UP001465976">
    <property type="component" value="Unassembled WGS sequence"/>
</dbReference>